<reference evidence="5 6" key="1">
    <citation type="journal article" date="2021" name="Comput. Struct. Biotechnol. J.">
        <title>De novo genome assembly of the potent medicinal plant Rehmannia glutinosa using nanopore technology.</title>
        <authorList>
            <person name="Ma L."/>
            <person name="Dong C."/>
            <person name="Song C."/>
            <person name="Wang X."/>
            <person name="Zheng X."/>
            <person name="Niu Y."/>
            <person name="Chen S."/>
            <person name="Feng W."/>
        </authorList>
    </citation>
    <scope>NUCLEOTIDE SEQUENCE [LARGE SCALE GENOMIC DNA]</scope>
    <source>
        <strain evidence="5">DH-2019</strain>
    </source>
</reference>
<gene>
    <name evidence="5" type="ORF">DH2020_043708</name>
</gene>
<evidence type="ECO:0000313" key="6">
    <source>
        <dbReference type="Proteomes" id="UP001318860"/>
    </source>
</evidence>
<dbReference type="InterPro" id="IPR015813">
    <property type="entry name" value="Pyrv/PenolPyrv_kinase-like_dom"/>
</dbReference>
<proteinExistence type="inferred from homology"/>
<evidence type="ECO:0000259" key="4">
    <source>
        <dbReference type="Pfam" id="PF03328"/>
    </source>
</evidence>
<organism evidence="5 6">
    <name type="scientific">Rehmannia glutinosa</name>
    <name type="common">Chinese foxglove</name>
    <dbReference type="NCBI Taxonomy" id="99300"/>
    <lineage>
        <taxon>Eukaryota</taxon>
        <taxon>Viridiplantae</taxon>
        <taxon>Streptophyta</taxon>
        <taxon>Embryophyta</taxon>
        <taxon>Tracheophyta</taxon>
        <taxon>Spermatophyta</taxon>
        <taxon>Magnoliopsida</taxon>
        <taxon>eudicotyledons</taxon>
        <taxon>Gunneridae</taxon>
        <taxon>Pentapetalae</taxon>
        <taxon>asterids</taxon>
        <taxon>lamiids</taxon>
        <taxon>Lamiales</taxon>
        <taxon>Orobanchaceae</taxon>
        <taxon>Rehmannieae</taxon>
        <taxon>Rehmannia</taxon>
    </lineage>
</organism>
<dbReference type="InterPro" id="IPR040442">
    <property type="entry name" value="Pyrv_kinase-like_dom_sf"/>
</dbReference>
<evidence type="ECO:0000256" key="1">
    <source>
        <dbReference type="ARBA" id="ARBA00005568"/>
    </source>
</evidence>
<dbReference type="Proteomes" id="UP001318860">
    <property type="component" value="Unassembled WGS sequence"/>
</dbReference>
<keyword evidence="2" id="KW-0479">Metal-binding</keyword>
<feature type="domain" description="HpcH/HpaI aldolase/citrate lyase" evidence="4">
    <location>
        <begin position="19"/>
        <end position="253"/>
    </location>
</feature>
<dbReference type="EMBL" id="JABTTQ020002704">
    <property type="protein sequence ID" value="KAK6122548.1"/>
    <property type="molecule type" value="Genomic_DNA"/>
</dbReference>
<dbReference type="Pfam" id="PF03328">
    <property type="entry name" value="HpcH_HpaI"/>
    <property type="match status" value="1"/>
</dbReference>
<comment type="similarity">
    <text evidence="1">Belongs to the HpcH/HpaI aldolase family.</text>
</comment>
<accession>A0ABR0UIW0</accession>
<evidence type="ECO:0000256" key="3">
    <source>
        <dbReference type="ARBA" id="ARBA00023239"/>
    </source>
</evidence>
<comment type="caution">
    <text evidence="5">The sequence shown here is derived from an EMBL/GenBank/DDBJ whole genome shotgun (WGS) entry which is preliminary data.</text>
</comment>
<dbReference type="PANTHER" id="PTHR30502">
    <property type="entry name" value="2-KETO-3-DEOXY-L-RHAMNONATE ALDOLASE"/>
    <property type="match status" value="1"/>
</dbReference>
<dbReference type="Gene3D" id="3.20.20.60">
    <property type="entry name" value="Phosphoenolpyruvate-binding domains"/>
    <property type="match status" value="1"/>
</dbReference>
<dbReference type="PANTHER" id="PTHR30502:SF0">
    <property type="entry name" value="PHOSPHOENOLPYRUVATE CARBOXYLASE FAMILY PROTEIN"/>
    <property type="match status" value="1"/>
</dbReference>
<evidence type="ECO:0000313" key="5">
    <source>
        <dbReference type="EMBL" id="KAK6122548.1"/>
    </source>
</evidence>
<keyword evidence="6" id="KW-1185">Reference proteome</keyword>
<sequence>MASSTNALKSRLVKGDTLYGTFLCSFSPVIAEISGYAGYDFVVVDMEHGYGGISAALPCLQALSATGTPAILRLPECSQTWAKKALDLGSQGIMFPMIDTKGLAQEAVSYCRYPPNGLRGAAHPVIRASRYGIDEDYLGKCENELFIMCQVESMEGLSNVREIAAVDGVDCIQIGPLDLSASLGQLRDPVNDKVKAMMSGAEEAVIGLRSEKGDCNIGPYLAGFAMPNDGPDELRARGYHMVSGGVDIGLYRSAVVNDVKKFKMGLNLA</sequence>
<dbReference type="SUPFAM" id="SSF51621">
    <property type="entry name" value="Phosphoenolpyruvate/pyruvate domain"/>
    <property type="match status" value="1"/>
</dbReference>
<dbReference type="InterPro" id="IPR050251">
    <property type="entry name" value="HpcH-HpaI_aldolase"/>
</dbReference>
<evidence type="ECO:0000256" key="2">
    <source>
        <dbReference type="ARBA" id="ARBA00022723"/>
    </source>
</evidence>
<name>A0ABR0UIW0_REHGL</name>
<keyword evidence="3" id="KW-0456">Lyase</keyword>
<protein>
    <recommendedName>
        <fullName evidence="4">HpcH/HpaI aldolase/citrate lyase domain-containing protein</fullName>
    </recommendedName>
</protein>
<dbReference type="InterPro" id="IPR005000">
    <property type="entry name" value="Aldolase/citrate-lyase_domain"/>
</dbReference>